<evidence type="ECO:0000256" key="3">
    <source>
        <dbReference type="ARBA" id="ARBA00022833"/>
    </source>
</evidence>
<keyword evidence="2 6" id="KW-0479">Metal-binding</keyword>
<evidence type="ECO:0000256" key="2">
    <source>
        <dbReference type="ARBA" id="ARBA00022723"/>
    </source>
</evidence>
<dbReference type="InterPro" id="IPR028427">
    <property type="entry name" value="Met_Sox_Rdtase_MsrB"/>
</dbReference>
<feature type="active site" description="Nucleophile" evidence="6">
    <location>
        <position position="173"/>
    </location>
</feature>
<feature type="domain" description="MsrB" evidence="7">
    <location>
        <begin position="62"/>
        <end position="184"/>
    </location>
</feature>
<dbReference type="GO" id="GO:0005737">
    <property type="term" value="C:cytoplasm"/>
    <property type="evidence" value="ECO:0007669"/>
    <property type="project" value="TreeGrafter"/>
</dbReference>
<sequence>MLLFLIRFSSNLFPTENESLLMKNMFLFPVMAVSLILSDCCKIKNNSNPKGGSMSYEINKSEDEWKKELTPEQYKILRQKGTEMAFTGDLYKNHDKGTYVCAACGAVLFSSDTKYESGSGWPSFYQPTKEGAIDKQKDSNYGMVRTEVLCAKCGGHLGHVFNDGPRPTGLRYCINSASLKFRKE</sequence>
<dbReference type="GO" id="GO:0030091">
    <property type="term" value="P:protein repair"/>
    <property type="evidence" value="ECO:0007669"/>
    <property type="project" value="InterPro"/>
</dbReference>
<feature type="binding site" evidence="6">
    <location>
        <position position="150"/>
    </location>
    <ligand>
        <name>Zn(2+)</name>
        <dbReference type="ChEBI" id="CHEBI:29105"/>
    </ligand>
</feature>
<feature type="binding site" evidence="6">
    <location>
        <position position="101"/>
    </location>
    <ligand>
        <name>Zn(2+)</name>
        <dbReference type="ChEBI" id="CHEBI:29105"/>
    </ligand>
</feature>
<dbReference type="PROSITE" id="PS51790">
    <property type="entry name" value="MSRB"/>
    <property type="match status" value="1"/>
</dbReference>
<organism evidence="8 9">
    <name type="scientific">Leptospira mayottensis 200901122</name>
    <dbReference type="NCBI Taxonomy" id="1193010"/>
    <lineage>
        <taxon>Bacteria</taxon>
        <taxon>Pseudomonadati</taxon>
        <taxon>Spirochaetota</taxon>
        <taxon>Spirochaetia</taxon>
        <taxon>Leptospirales</taxon>
        <taxon>Leptospiraceae</taxon>
        <taxon>Leptospira</taxon>
    </lineage>
</organism>
<dbReference type="GO" id="GO:0033743">
    <property type="term" value="F:peptide-methionine (R)-S-oxide reductase activity"/>
    <property type="evidence" value="ECO:0007669"/>
    <property type="project" value="UniProtKB-UniRule"/>
</dbReference>
<dbReference type="Gene3D" id="2.170.150.20">
    <property type="entry name" value="Peptide methionine sulfoxide reductase"/>
    <property type="match status" value="1"/>
</dbReference>
<evidence type="ECO:0000313" key="9">
    <source>
        <dbReference type="Proteomes" id="UP000001343"/>
    </source>
</evidence>
<dbReference type="SUPFAM" id="SSF51316">
    <property type="entry name" value="Mss4-like"/>
    <property type="match status" value="1"/>
</dbReference>
<proteinExistence type="inferred from homology"/>
<dbReference type="InterPro" id="IPR002579">
    <property type="entry name" value="Met_Sox_Rdtase_MsrB_dom"/>
</dbReference>
<feature type="binding site" evidence="6">
    <location>
        <position position="153"/>
    </location>
    <ligand>
        <name>Zn(2+)</name>
        <dbReference type="ChEBI" id="CHEBI:29105"/>
    </ligand>
</feature>
<comment type="cofactor">
    <cofactor evidence="6">
        <name>Zn(2+)</name>
        <dbReference type="ChEBI" id="CHEBI:29105"/>
    </cofactor>
    <text evidence="6">Binds 1 zinc ion per subunit. The zinc ion is important for the structural integrity of the protein.</text>
</comment>
<evidence type="ECO:0000313" key="8">
    <source>
        <dbReference type="EMBL" id="EKR98237.1"/>
    </source>
</evidence>
<dbReference type="InterPro" id="IPR011057">
    <property type="entry name" value="Mss4-like_sf"/>
</dbReference>
<dbReference type="Proteomes" id="UP000001343">
    <property type="component" value="Unassembled WGS sequence"/>
</dbReference>
<comment type="catalytic activity">
    <reaction evidence="5 6">
        <text>L-methionyl-[protein] + [thioredoxin]-disulfide + H2O = L-methionyl-(R)-S-oxide-[protein] + [thioredoxin]-dithiol</text>
        <dbReference type="Rhea" id="RHEA:24164"/>
        <dbReference type="Rhea" id="RHEA-COMP:10698"/>
        <dbReference type="Rhea" id="RHEA-COMP:10700"/>
        <dbReference type="Rhea" id="RHEA-COMP:12313"/>
        <dbReference type="Rhea" id="RHEA-COMP:12314"/>
        <dbReference type="ChEBI" id="CHEBI:15377"/>
        <dbReference type="ChEBI" id="CHEBI:16044"/>
        <dbReference type="ChEBI" id="CHEBI:29950"/>
        <dbReference type="ChEBI" id="CHEBI:45764"/>
        <dbReference type="ChEBI" id="CHEBI:50058"/>
        <dbReference type="EC" id="1.8.4.12"/>
    </reaction>
</comment>
<evidence type="ECO:0000256" key="4">
    <source>
        <dbReference type="ARBA" id="ARBA00023002"/>
    </source>
</evidence>
<accession>A0AA87MKX6</accession>
<dbReference type="EMBL" id="AKWM02000082">
    <property type="protein sequence ID" value="EKR98237.1"/>
    <property type="molecule type" value="Genomic_DNA"/>
</dbReference>
<dbReference type="GO" id="GO:0008270">
    <property type="term" value="F:zinc ion binding"/>
    <property type="evidence" value="ECO:0007669"/>
    <property type="project" value="UniProtKB-UniRule"/>
</dbReference>
<reference evidence="8 9" key="1">
    <citation type="journal article" date="2014" name="Int. J. Syst. Evol. Microbiol.">
        <title>Leptospira mayottensis sp. nov., a pathogenic species of the genus Leptospira isolated from humans.</title>
        <authorList>
            <person name="Bourhy P."/>
            <person name="Collet L."/>
            <person name="Brisse S."/>
            <person name="Picardeau M."/>
        </authorList>
    </citation>
    <scope>NUCLEOTIDE SEQUENCE [LARGE SCALE GENOMIC DNA]</scope>
    <source>
        <strain evidence="8 9">200901122</strain>
    </source>
</reference>
<comment type="similarity">
    <text evidence="1 6">Belongs to the MsrB Met sulfoxide reductase family.</text>
</comment>
<dbReference type="GO" id="GO:0006979">
    <property type="term" value="P:response to oxidative stress"/>
    <property type="evidence" value="ECO:0007669"/>
    <property type="project" value="InterPro"/>
</dbReference>
<comment type="caution">
    <text evidence="8">The sequence shown here is derived from an EMBL/GenBank/DDBJ whole genome shotgun (WGS) entry which is preliminary data.</text>
</comment>
<evidence type="ECO:0000256" key="5">
    <source>
        <dbReference type="ARBA" id="ARBA00048488"/>
    </source>
</evidence>
<dbReference type="AlphaFoldDB" id="A0AA87MKX6"/>
<protein>
    <recommendedName>
        <fullName evidence="6">Peptide methionine sulfoxide reductase MsrB</fullName>
        <ecNumber evidence="6">1.8.4.12</ecNumber>
    </recommendedName>
    <alternativeName>
        <fullName evidence="6">Peptide-methionine (R)-S-oxide reductase</fullName>
    </alternativeName>
</protein>
<gene>
    <name evidence="6 8" type="primary">msrB</name>
    <name evidence="8" type="ORF">LEP1GSC125_1112</name>
</gene>
<dbReference type="FunFam" id="2.170.150.20:FF:000001">
    <property type="entry name" value="Peptide methionine sulfoxide reductase MsrB"/>
    <property type="match status" value="1"/>
</dbReference>
<dbReference type="PANTHER" id="PTHR10173">
    <property type="entry name" value="METHIONINE SULFOXIDE REDUCTASE"/>
    <property type="match status" value="1"/>
</dbReference>
<dbReference type="PANTHER" id="PTHR10173:SF52">
    <property type="entry name" value="METHIONINE-R-SULFOXIDE REDUCTASE B1"/>
    <property type="match status" value="1"/>
</dbReference>
<dbReference type="Pfam" id="PF01641">
    <property type="entry name" value="SelR"/>
    <property type="match status" value="1"/>
</dbReference>
<name>A0AA87MKX6_9LEPT</name>
<keyword evidence="3 6" id="KW-0862">Zinc</keyword>
<feature type="binding site" evidence="6">
    <location>
        <position position="104"/>
    </location>
    <ligand>
        <name>Zn(2+)</name>
        <dbReference type="ChEBI" id="CHEBI:29105"/>
    </ligand>
</feature>
<keyword evidence="4 6" id="KW-0560">Oxidoreductase</keyword>
<evidence type="ECO:0000259" key="7">
    <source>
        <dbReference type="PROSITE" id="PS51790"/>
    </source>
</evidence>
<evidence type="ECO:0000256" key="6">
    <source>
        <dbReference type="HAMAP-Rule" id="MF_01400"/>
    </source>
</evidence>
<dbReference type="HAMAP" id="MF_01400">
    <property type="entry name" value="MsrB"/>
    <property type="match status" value="1"/>
</dbReference>
<evidence type="ECO:0000256" key="1">
    <source>
        <dbReference type="ARBA" id="ARBA00007174"/>
    </source>
</evidence>
<dbReference type="EC" id="1.8.4.12" evidence="6"/>
<dbReference type="NCBIfam" id="TIGR00357">
    <property type="entry name" value="peptide-methionine (R)-S-oxide reductase MsrB"/>
    <property type="match status" value="1"/>
</dbReference>